<protein>
    <submittedName>
        <fullName evidence="1">Uncharacterized protein</fullName>
    </submittedName>
</protein>
<sequence>MVMKPFSSAVLVFLVQAVATLAQSTLSSACFPSSASSNTTSIACPPLSDNITSVSQVFWPTCACAQLVDNTTNIPFTNCTSTQTPANLNQVTFGELCGTNQLQPSNENTCSNGSQIHNLAMTACSDASDVASVIGKLCKSASPAEAAEEALAGLEIGEVVLGLLVVACKANPIVSSWVVGAICNGIDLLSDSCSTDTGNSNNHGNSTTSAATAHSQPTTSTLFWVPAFVSVFLVTVFFQGL</sequence>
<dbReference type="EMBL" id="ML208283">
    <property type="protein sequence ID" value="TFK72605.1"/>
    <property type="molecule type" value="Genomic_DNA"/>
</dbReference>
<reference evidence="1 2" key="1">
    <citation type="journal article" date="2019" name="Nat. Ecol. Evol.">
        <title>Megaphylogeny resolves global patterns of mushroom evolution.</title>
        <authorList>
            <person name="Varga T."/>
            <person name="Krizsan K."/>
            <person name="Foldi C."/>
            <person name="Dima B."/>
            <person name="Sanchez-Garcia M."/>
            <person name="Sanchez-Ramirez S."/>
            <person name="Szollosi G.J."/>
            <person name="Szarkandi J.G."/>
            <person name="Papp V."/>
            <person name="Albert L."/>
            <person name="Andreopoulos W."/>
            <person name="Angelini C."/>
            <person name="Antonin V."/>
            <person name="Barry K.W."/>
            <person name="Bougher N.L."/>
            <person name="Buchanan P."/>
            <person name="Buyck B."/>
            <person name="Bense V."/>
            <person name="Catcheside P."/>
            <person name="Chovatia M."/>
            <person name="Cooper J."/>
            <person name="Damon W."/>
            <person name="Desjardin D."/>
            <person name="Finy P."/>
            <person name="Geml J."/>
            <person name="Haridas S."/>
            <person name="Hughes K."/>
            <person name="Justo A."/>
            <person name="Karasinski D."/>
            <person name="Kautmanova I."/>
            <person name="Kiss B."/>
            <person name="Kocsube S."/>
            <person name="Kotiranta H."/>
            <person name="LaButti K.M."/>
            <person name="Lechner B.E."/>
            <person name="Liimatainen K."/>
            <person name="Lipzen A."/>
            <person name="Lukacs Z."/>
            <person name="Mihaltcheva S."/>
            <person name="Morgado L.N."/>
            <person name="Niskanen T."/>
            <person name="Noordeloos M.E."/>
            <person name="Ohm R.A."/>
            <person name="Ortiz-Santana B."/>
            <person name="Ovrebo C."/>
            <person name="Racz N."/>
            <person name="Riley R."/>
            <person name="Savchenko A."/>
            <person name="Shiryaev A."/>
            <person name="Soop K."/>
            <person name="Spirin V."/>
            <person name="Szebenyi C."/>
            <person name="Tomsovsky M."/>
            <person name="Tulloss R.E."/>
            <person name="Uehling J."/>
            <person name="Grigoriev I.V."/>
            <person name="Vagvolgyi C."/>
            <person name="Papp T."/>
            <person name="Martin F.M."/>
            <person name="Miettinen O."/>
            <person name="Hibbett D.S."/>
            <person name="Nagy L.G."/>
        </authorList>
    </citation>
    <scope>NUCLEOTIDE SEQUENCE [LARGE SCALE GENOMIC DNA]</scope>
    <source>
        <strain evidence="1 2">NL-1719</strain>
    </source>
</reference>
<organism evidence="1 2">
    <name type="scientific">Pluteus cervinus</name>
    <dbReference type="NCBI Taxonomy" id="181527"/>
    <lineage>
        <taxon>Eukaryota</taxon>
        <taxon>Fungi</taxon>
        <taxon>Dikarya</taxon>
        <taxon>Basidiomycota</taxon>
        <taxon>Agaricomycotina</taxon>
        <taxon>Agaricomycetes</taxon>
        <taxon>Agaricomycetidae</taxon>
        <taxon>Agaricales</taxon>
        <taxon>Pluteineae</taxon>
        <taxon>Pluteaceae</taxon>
        <taxon>Pluteus</taxon>
    </lineage>
</organism>
<gene>
    <name evidence="1" type="ORF">BDN72DRAFT_301950</name>
</gene>
<name>A0ACD3B469_9AGAR</name>
<keyword evidence="2" id="KW-1185">Reference proteome</keyword>
<dbReference type="Proteomes" id="UP000308600">
    <property type="component" value="Unassembled WGS sequence"/>
</dbReference>
<evidence type="ECO:0000313" key="2">
    <source>
        <dbReference type="Proteomes" id="UP000308600"/>
    </source>
</evidence>
<evidence type="ECO:0000313" key="1">
    <source>
        <dbReference type="EMBL" id="TFK72605.1"/>
    </source>
</evidence>
<proteinExistence type="predicted"/>
<accession>A0ACD3B469</accession>